<name>A0A9D1F8V0_9FIRM</name>
<proteinExistence type="predicted"/>
<feature type="transmembrane region" description="Helical" evidence="6">
    <location>
        <begin position="278"/>
        <end position="296"/>
    </location>
</feature>
<dbReference type="CDD" id="cd06580">
    <property type="entry name" value="TM_PBP1_transp_TpRbsC_like"/>
    <property type="match status" value="1"/>
</dbReference>
<feature type="transmembrane region" description="Helical" evidence="6">
    <location>
        <begin position="201"/>
        <end position="223"/>
    </location>
</feature>
<evidence type="ECO:0000313" key="8">
    <source>
        <dbReference type="Proteomes" id="UP000886741"/>
    </source>
</evidence>
<dbReference type="AlphaFoldDB" id="A0A9D1F8V0"/>
<feature type="transmembrane region" description="Helical" evidence="6">
    <location>
        <begin position="92"/>
        <end position="116"/>
    </location>
</feature>
<dbReference type="GO" id="GO:0005886">
    <property type="term" value="C:plasma membrane"/>
    <property type="evidence" value="ECO:0007669"/>
    <property type="project" value="UniProtKB-SubCell"/>
</dbReference>
<protein>
    <submittedName>
        <fullName evidence="7">ABC transporter permease</fullName>
    </submittedName>
</protein>
<feature type="transmembrane region" description="Helical" evidence="6">
    <location>
        <begin position="12"/>
        <end position="33"/>
    </location>
</feature>
<dbReference type="Proteomes" id="UP000886741">
    <property type="component" value="Unassembled WGS sequence"/>
</dbReference>
<feature type="transmembrane region" description="Helical" evidence="6">
    <location>
        <begin position="65"/>
        <end position="86"/>
    </location>
</feature>
<evidence type="ECO:0000256" key="1">
    <source>
        <dbReference type="ARBA" id="ARBA00004651"/>
    </source>
</evidence>
<feature type="transmembrane region" description="Helical" evidence="6">
    <location>
        <begin position="39"/>
        <end position="58"/>
    </location>
</feature>
<evidence type="ECO:0000256" key="4">
    <source>
        <dbReference type="ARBA" id="ARBA00022989"/>
    </source>
</evidence>
<dbReference type="EMBL" id="DVJJ01000058">
    <property type="protein sequence ID" value="HIS64453.1"/>
    <property type="molecule type" value="Genomic_DNA"/>
</dbReference>
<keyword evidence="2" id="KW-1003">Cell membrane</keyword>
<dbReference type="InterPro" id="IPR001851">
    <property type="entry name" value="ABC_transp_permease"/>
</dbReference>
<evidence type="ECO:0000256" key="2">
    <source>
        <dbReference type="ARBA" id="ARBA00022475"/>
    </source>
</evidence>
<sequence length="319" mass="33711">MSTILESIFSASFLFSVIRITTPLMFGAMGALICKQGGVLHIAFEASMLFAAFFGVAASALTQSLFVGLLAGLLGGIITMLLYGYFTIKLNAAAVLTGIALNTLASGGTVFLMYILCGEKGASNSLPSLVFPSVEIPLLKDIPILGEALSGHNILTYVAFILPIFVYILIFRTPLGLRIRTVGENENAAASVGINVNRIKYITLTIGGAITALGGIFMSMGYLSWFARDMVAGRGFMAIAAQNLGNASVLPTFLTSIGFGLANALAVTLQTLSLPAEIFQALPYVITLIGLAVYSSSMGKKERLISTQGRKKRRASKVN</sequence>
<keyword evidence="5 6" id="KW-0472">Membrane</keyword>
<organism evidence="7 8">
    <name type="scientific">Candidatus Avoscillospira avistercoris</name>
    <dbReference type="NCBI Taxonomy" id="2840707"/>
    <lineage>
        <taxon>Bacteria</taxon>
        <taxon>Bacillati</taxon>
        <taxon>Bacillota</taxon>
        <taxon>Clostridia</taxon>
        <taxon>Eubacteriales</taxon>
        <taxon>Oscillospiraceae</taxon>
        <taxon>Oscillospiraceae incertae sedis</taxon>
        <taxon>Candidatus Avoscillospira</taxon>
    </lineage>
</organism>
<feature type="transmembrane region" description="Helical" evidence="6">
    <location>
        <begin position="154"/>
        <end position="171"/>
    </location>
</feature>
<evidence type="ECO:0000256" key="5">
    <source>
        <dbReference type="ARBA" id="ARBA00023136"/>
    </source>
</evidence>
<reference evidence="7" key="2">
    <citation type="journal article" date="2021" name="PeerJ">
        <title>Extensive microbial diversity within the chicken gut microbiome revealed by metagenomics and culture.</title>
        <authorList>
            <person name="Gilroy R."/>
            <person name="Ravi A."/>
            <person name="Getino M."/>
            <person name="Pursley I."/>
            <person name="Horton D.L."/>
            <person name="Alikhan N.F."/>
            <person name="Baker D."/>
            <person name="Gharbi K."/>
            <person name="Hall N."/>
            <person name="Watson M."/>
            <person name="Adriaenssens E.M."/>
            <person name="Foster-Nyarko E."/>
            <person name="Jarju S."/>
            <person name="Secka A."/>
            <person name="Antonio M."/>
            <person name="Oren A."/>
            <person name="Chaudhuri R.R."/>
            <person name="La Ragione R."/>
            <person name="Hildebrand F."/>
            <person name="Pallen M.J."/>
        </authorList>
    </citation>
    <scope>NUCLEOTIDE SEQUENCE</scope>
    <source>
        <strain evidence="7">ChiBcec16-1751</strain>
    </source>
</reference>
<evidence type="ECO:0000313" key="7">
    <source>
        <dbReference type="EMBL" id="HIS64453.1"/>
    </source>
</evidence>
<comment type="caution">
    <text evidence="7">The sequence shown here is derived from an EMBL/GenBank/DDBJ whole genome shotgun (WGS) entry which is preliminary data.</text>
</comment>
<dbReference type="GO" id="GO:0022857">
    <property type="term" value="F:transmembrane transporter activity"/>
    <property type="evidence" value="ECO:0007669"/>
    <property type="project" value="InterPro"/>
</dbReference>
<comment type="subcellular location">
    <subcellularLocation>
        <location evidence="1">Cell membrane</location>
        <topology evidence="1">Multi-pass membrane protein</topology>
    </subcellularLocation>
</comment>
<evidence type="ECO:0000256" key="3">
    <source>
        <dbReference type="ARBA" id="ARBA00022692"/>
    </source>
</evidence>
<evidence type="ECO:0000256" key="6">
    <source>
        <dbReference type="SAM" id="Phobius"/>
    </source>
</evidence>
<dbReference type="PANTHER" id="PTHR43370:SF1">
    <property type="entry name" value="GUANOSINE ABC TRANSPORTER PERMEASE PROTEIN NUPQ"/>
    <property type="match status" value="1"/>
</dbReference>
<keyword evidence="3 6" id="KW-0812">Transmembrane</keyword>
<keyword evidence="4 6" id="KW-1133">Transmembrane helix</keyword>
<gene>
    <name evidence="7" type="ORF">IAA83_03655</name>
</gene>
<dbReference type="Pfam" id="PF02653">
    <property type="entry name" value="BPD_transp_2"/>
    <property type="match status" value="1"/>
</dbReference>
<accession>A0A9D1F8V0</accession>
<reference evidence="7" key="1">
    <citation type="submission" date="2020-10" db="EMBL/GenBank/DDBJ databases">
        <authorList>
            <person name="Gilroy R."/>
        </authorList>
    </citation>
    <scope>NUCLEOTIDE SEQUENCE</scope>
    <source>
        <strain evidence="7">ChiBcec16-1751</strain>
    </source>
</reference>
<dbReference type="PANTHER" id="PTHR43370">
    <property type="entry name" value="SUGAR ABC TRANSPORTER INTEGRAL MEMBRANE PROTEIN-RELATED"/>
    <property type="match status" value="1"/>
</dbReference>
<feature type="transmembrane region" description="Helical" evidence="6">
    <location>
        <begin position="244"/>
        <end position="266"/>
    </location>
</feature>